<comment type="domain">
    <text evidence="6">Contains large globular domains required for ATP hydrolysis at each terminus and a third globular domain forming a flexible hinge near the middle of the molecule. These domains are separated by coiled-coil structures.</text>
</comment>
<comment type="subunit">
    <text evidence="6">Homodimer.</text>
</comment>
<evidence type="ECO:0000256" key="3">
    <source>
        <dbReference type="ARBA" id="ARBA00022840"/>
    </source>
</evidence>
<dbReference type="CDD" id="cd03278">
    <property type="entry name" value="ABC_SMC_barmotin"/>
    <property type="match status" value="2"/>
</dbReference>
<feature type="coiled-coil region" evidence="6">
    <location>
        <begin position="758"/>
        <end position="848"/>
    </location>
</feature>
<dbReference type="GO" id="GO:0016887">
    <property type="term" value="F:ATP hydrolysis activity"/>
    <property type="evidence" value="ECO:0007669"/>
    <property type="project" value="InterPro"/>
</dbReference>
<dbReference type="HAMAP" id="MF_01894">
    <property type="entry name" value="Smc_prok"/>
    <property type="match status" value="1"/>
</dbReference>
<dbReference type="GO" id="GO:0007059">
    <property type="term" value="P:chromosome segregation"/>
    <property type="evidence" value="ECO:0007669"/>
    <property type="project" value="UniProtKB-UniRule"/>
</dbReference>
<evidence type="ECO:0000256" key="6">
    <source>
        <dbReference type="HAMAP-Rule" id="MF_01894"/>
    </source>
</evidence>
<dbReference type="GO" id="GO:0030261">
    <property type="term" value="P:chromosome condensation"/>
    <property type="evidence" value="ECO:0007669"/>
    <property type="project" value="InterPro"/>
</dbReference>
<dbReference type="SUPFAM" id="SSF52540">
    <property type="entry name" value="P-loop containing nucleoside triphosphate hydrolases"/>
    <property type="match status" value="1"/>
</dbReference>
<evidence type="ECO:0000259" key="8">
    <source>
        <dbReference type="Pfam" id="PF06470"/>
    </source>
</evidence>
<organism evidence="9 10">
    <name type="scientific">Nitrosospira briensis</name>
    <dbReference type="NCBI Taxonomy" id="35799"/>
    <lineage>
        <taxon>Bacteria</taxon>
        <taxon>Pseudomonadati</taxon>
        <taxon>Pseudomonadota</taxon>
        <taxon>Betaproteobacteria</taxon>
        <taxon>Nitrosomonadales</taxon>
        <taxon>Nitrosomonadaceae</taxon>
        <taxon>Nitrosospira</taxon>
    </lineage>
</organism>
<dbReference type="Proteomes" id="UP000183107">
    <property type="component" value="Unassembled WGS sequence"/>
</dbReference>
<dbReference type="InterPro" id="IPR027417">
    <property type="entry name" value="P-loop_NTPase"/>
</dbReference>
<keyword evidence="4 6" id="KW-0175">Coiled coil</keyword>
<proteinExistence type="inferred from homology"/>
<dbReference type="InterPro" id="IPR024704">
    <property type="entry name" value="SMC"/>
</dbReference>
<dbReference type="SUPFAM" id="SSF75553">
    <property type="entry name" value="Smc hinge domain"/>
    <property type="match status" value="1"/>
</dbReference>
<protein>
    <recommendedName>
        <fullName evidence="6">Chromosome partition protein Smc</fullName>
    </recommendedName>
</protein>
<dbReference type="Pfam" id="PF06470">
    <property type="entry name" value="SMC_hinge"/>
    <property type="match status" value="1"/>
</dbReference>
<dbReference type="InterPro" id="IPR011890">
    <property type="entry name" value="SMC_prok"/>
</dbReference>
<feature type="domain" description="RecF/RecN/SMC N-terminal" evidence="7">
    <location>
        <begin position="3"/>
        <end position="1154"/>
    </location>
</feature>
<dbReference type="EMBL" id="FOVJ01000002">
    <property type="protein sequence ID" value="SFN58004.1"/>
    <property type="molecule type" value="Genomic_DNA"/>
</dbReference>
<keyword evidence="1 6" id="KW-0963">Cytoplasm</keyword>
<feature type="domain" description="SMC hinge" evidence="8">
    <location>
        <begin position="521"/>
        <end position="621"/>
    </location>
</feature>
<evidence type="ECO:0000256" key="1">
    <source>
        <dbReference type="ARBA" id="ARBA00022490"/>
    </source>
</evidence>
<evidence type="ECO:0000256" key="2">
    <source>
        <dbReference type="ARBA" id="ARBA00022741"/>
    </source>
</evidence>
<dbReference type="GO" id="GO:0007062">
    <property type="term" value="P:sister chromatid cohesion"/>
    <property type="evidence" value="ECO:0007669"/>
    <property type="project" value="InterPro"/>
</dbReference>
<sequence length="1174" mass="132913">MRLSHIKLAGFKSFVDPTEIPLPGDLVGVVGPNGCGKSNVIDAVRWVLGESRASALRGESMQDVIFNGSANRKPVGRASVELMFDNNMGKAAGQWSSYAEICIKRVLRRDGESAYHINNIHVRRRDVADIFLGTGIGGRGYAIIEQGMISRIIEAKPEELRVFLEEAAGISRYRERRRETESRLTDARENLLRVNDICQELEKQLIRLERQAEVASRFRDMEDRRLRAQSLLCCARKHEAATQRALAEKELQSLQTALDAEIANLRRAEKQLEEKRGLHYEVGDSLHQAQGELYATNAEVAHIEQQIRHMRENRQRIVQQISTVRSQLERKEKQAEDAADNLNRLRAEVEVASLAREAGKKKTAVENEKLPLADSAFSMCQEKLAEIQRNLLLVEQAGQLEESHRGHAEKNFRQLELRRVRLAAEHDALPPPEIEELSHLNRETEDTAAGLKHQQEMLAQTEDLLLSAEEVKGERARKVQALEQQIIQAEARLNALERLQNRLEGSEGLSSWLVKYQLDTLPRLWQNIQIEKGWEDALEAVLRERLNSSQLEQLEAVHEWAGEPPPGKWALFEPDQQARDVPPERKGYIPLQSYLTCGNAGMQCVLDEWLGGVFTVENLPLGLSRRMELSSREILVTREGHIITQHSLTYYAPDSQLHGVLARQREIAQIRIEADLLRGSLLVERSALETAEEVCHELESTASGLRHDSGRLQQRHHEVQMQALKLAQSAERTGQRRKQIDGELAEIMQQAGVEASRKQHAETRLAECRIQIELLQQQVQEQKLARDAAEQVLSAQRQLAQKAAREMQEAVFHEKNCEDKIAELENSIRIIDENMVEFNAHLERLQAEQRGFEETQLNNLLQERLTIREQREQRLAVLRNSLEDVARGLREIEQDRMTSEQKLQPLREAISQARLKEQEARITENRFGEQLKESGEAEDELMRALGKGRPSALQAEINRLSGEIAALGAVNSAALDELQSCRARKAYLDSQSQDLEEASETLKNAIRRIDRETRERLLDTVGKVNSHLDEMFPTMFGGGQAKLILKGEEILDSGIQIFAQPPGKKNSSIHLLSGGEKALTALALVFSLFQLNPAPFCLLDEVDAPLDDTNTERFCNLVRKMSRQTQFIFISHNKITMEMAQQLIGVTMQEKGVSRVVAVEIEEAVRLSDAAVIS</sequence>
<comment type="subcellular location">
    <subcellularLocation>
        <location evidence="6">Cytoplasm</location>
    </subcellularLocation>
</comment>
<evidence type="ECO:0000313" key="9">
    <source>
        <dbReference type="EMBL" id="SFN58004.1"/>
    </source>
</evidence>
<feature type="coiled-coil region" evidence="6">
    <location>
        <begin position="875"/>
        <end position="926"/>
    </location>
</feature>
<keyword evidence="3 6" id="KW-0067">ATP-binding</keyword>
<dbReference type="GO" id="GO:0003677">
    <property type="term" value="F:DNA binding"/>
    <property type="evidence" value="ECO:0007669"/>
    <property type="project" value="UniProtKB-UniRule"/>
</dbReference>
<evidence type="ECO:0000256" key="5">
    <source>
        <dbReference type="ARBA" id="ARBA00023125"/>
    </source>
</evidence>
<dbReference type="OrthoDB" id="9808768at2"/>
<dbReference type="PIRSF" id="PIRSF005719">
    <property type="entry name" value="SMC"/>
    <property type="match status" value="1"/>
</dbReference>
<keyword evidence="10" id="KW-1185">Reference proteome</keyword>
<name>A0A1I5A6D9_9PROT</name>
<dbReference type="PANTHER" id="PTHR43977">
    <property type="entry name" value="STRUCTURAL MAINTENANCE OF CHROMOSOMES PROTEIN 3"/>
    <property type="match status" value="1"/>
</dbReference>
<accession>A0A1I5A6D9</accession>
<dbReference type="GO" id="GO:0005737">
    <property type="term" value="C:cytoplasm"/>
    <property type="evidence" value="ECO:0007669"/>
    <property type="project" value="UniProtKB-SubCell"/>
</dbReference>
<evidence type="ECO:0000256" key="4">
    <source>
        <dbReference type="ARBA" id="ARBA00023054"/>
    </source>
</evidence>
<dbReference type="RefSeq" id="WP_074795804.1">
    <property type="nucleotide sequence ID" value="NZ_FOVJ01000002.1"/>
</dbReference>
<dbReference type="GO" id="GO:0005524">
    <property type="term" value="F:ATP binding"/>
    <property type="evidence" value="ECO:0007669"/>
    <property type="project" value="UniProtKB-UniRule"/>
</dbReference>
<gene>
    <name evidence="6" type="primary">smc</name>
    <name evidence="9" type="ORF">SAMN05216386_1232</name>
</gene>
<keyword evidence="2 6" id="KW-0547">Nucleotide-binding</keyword>
<dbReference type="GO" id="GO:0006260">
    <property type="term" value="P:DNA replication"/>
    <property type="evidence" value="ECO:0007669"/>
    <property type="project" value="UniProtKB-UniRule"/>
</dbReference>
<evidence type="ECO:0000259" key="7">
    <source>
        <dbReference type="Pfam" id="PF02463"/>
    </source>
</evidence>
<feature type="coiled-coil region" evidence="6">
    <location>
        <begin position="434"/>
        <end position="506"/>
    </location>
</feature>
<dbReference type="NCBIfam" id="TIGR02168">
    <property type="entry name" value="SMC_prok_B"/>
    <property type="match status" value="1"/>
</dbReference>
<dbReference type="InterPro" id="IPR036277">
    <property type="entry name" value="SMC_hinge_sf"/>
</dbReference>
<dbReference type="InterPro" id="IPR010935">
    <property type="entry name" value="SMC_hinge"/>
</dbReference>
<evidence type="ECO:0000313" key="10">
    <source>
        <dbReference type="Proteomes" id="UP000183107"/>
    </source>
</evidence>
<reference evidence="10" key="1">
    <citation type="submission" date="2016-10" db="EMBL/GenBank/DDBJ databases">
        <authorList>
            <person name="Varghese N."/>
        </authorList>
    </citation>
    <scope>NUCLEOTIDE SEQUENCE [LARGE SCALE GENOMIC DNA]</scope>
    <source>
        <strain evidence="10">Nsp8</strain>
    </source>
</reference>
<feature type="binding site" evidence="6">
    <location>
        <begin position="32"/>
        <end position="39"/>
    </location>
    <ligand>
        <name>ATP</name>
        <dbReference type="ChEBI" id="CHEBI:30616"/>
    </ligand>
</feature>
<dbReference type="Pfam" id="PF02463">
    <property type="entry name" value="SMC_N"/>
    <property type="match status" value="1"/>
</dbReference>
<dbReference type="InterPro" id="IPR003395">
    <property type="entry name" value="RecF/RecN/SMC_N"/>
</dbReference>
<comment type="function">
    <text evidence="6">Required for chromosome condensation and partitioning.</text>
</comment>
<dbReference type="Gene3D" id="3.40.50.300">
    <property type="entry name" value="P-loop containing nucleotide triphosphate hydrolases"/>
    <property type="match status" value="2"/>
</dbReference>
<dbReference type="GO" id="GO:0005694">
    <property type="term" value="C:chromosome"/>
    <property type="evidence" value="ECO:0007669"/>
    <property type="project" value="InterPro"/>
</dbReference>
<feature type="coiled-coil region" evidence="6">
    <location>
        <begin position="170"/>
        <end position="355"/>
    </location>
</feature>
<comment type="similarity">
    <text evidence="6">Belongs to the SMC family.</text>
</comment>
<keyword evidence="5 6" id="KW-0238">DNA-binding</keyword>
<dbReference type="AlphaFoldDB" id="A0A1I5A6D9"/>
<feature type="coiled-coil region" evidence="6">
    <location>
        <begin position="988"/>
        <end position="1015"/>
    </location>
</feature>